<evidence type="ECO:0000256" key="2">
    <source>
        <dbReference type="ARBA" id="ARBA00022723"/>
    </source>
</evidence>
<protein>
    <submittedName>
        <fullName evidence="8">Xaa-Pro peptidase family protein</fullName>
    </submittedName>
</protein>
<evidence type="ECO:0000256" key="4">
    <source>
        <dbReference type="ARBA" id="ARBA00023049"/>
    </source>
</evidence>
<dbReference type="Gene3D" id="3.90.230.10">
    <property type="entry name" value="Creatinase/methionine aminopeptidase superfamily"/>
    <property type="match status" value="1"/>
</dbReference>
<evidence type="ECO:0000256" key="5">
    <source>
        <dbReference type="RuleBase" id="RU000590"/>
    </source>
</evidence>
<keyword evidence="3" id="KW-0378">Hydrolase</keyword>
<gene>
    <name evidence="8" type="ORF">NET02_02385</name>
</gene>
<evidence type="ECO:0000313" key="8">
    <source>
        <dbReference type="EMBL" id="MCM8747989.1"/>
    </source>
</evidence>
<dbReference type="InterPro" id="IPR000587">
    <property type="entry name" value="Creatinase_N"/>
</dbReference>
<keyword evidence="2 5" id="KW-0479">Metal-binding</keyword>
<keyword evidence="1" id="KW-0645">Protease</keyword>
<evidence type="ECO:0000313" key="9">
    <source>
        <dbReference type="Proteomes" id="UP001165306"/>
    </source>
</evidence>
<dbReference type="InterPro" id="IPR029149">
    <property type="entry name" value="Creatin/AminoP/Spt16_N"/>
</dbReference>
<dbReference type="PANTHER" id="PTHR46112">
    <property type="entry name" value="AMINOPEPTIDASE"/>
    <property type="match status" value="1"/>
</dbReference>
<dbReference type="GO" id="GO:0006508">
    <property type="term" value="P:proteolysis"/>
    <property type="evidence" value="ECO:0007669"/>
    <property type="project" value="UniProtKB-KW"/>
</dbReference>
<dbReference type="Pfam" id="PF01321">
    <property type="entry name" value="Creatinase_N"/>
    <property type="match status" value="1"/>
</dbReference>
<proteinExistence type="inferred from homology"/>
<dbReference type="PANTHER" id="PTHR46112:SF8">
    <property type="entry name" value="CYTOPLASMIC PEPTIDASE PEPQ-RELATED"/>
    <property type="match status" value="1"/>
</dbReference>
<comment type="caution">
    <text evidence="8">The sequence shown here is derived from an EMBL/GenBank/DDBJ whole genome shotgun (WGS) entry which is preliminary data.</text>
</comment>
<organism evidence="8 9">
    <name type="scientific">Thermalbibacter longus</name>
    <dbReference type="NCBI Taxonomy" id="2951981"/>
    <lineage>
        <taxon>Bacteria</taxon>
        <taxon>Pseudomonadati</taxon>
        <taxon>Thermomicrobiota</taxon>
        <taxon>Thermomicrobia</taxon>
        <taxon>Thermomicrobiales</taxon>
        <taxon>Thermomicrobiaceae</taxon>
        <taxon>Thermalbibacter</taxon>
    </lineage>
</organism>
<dbReference type="Gene3D" id="3.40.350.10">
    <property type="entry name" value="Creatinase/prolidase N-terminal domain"/>
    <property type="match status" value="1"/>
</dbReference>
<dbReference type="Pfam" id="PF00557">
    <property type="entry name" value="Peptidase_M24"/>
    <property type="match status" value="1"/>
</dbReference>
<evidence type="ECO:0000259" key="7">
    <source>
        <dbReference type="Pfam" id="PF01321"/>
    </source>
</evidence>
<accession>A0AA42BA21</accession>
<reference evidence="8" key="1">
    <citation type="submission" date="2022-06" db="EMBL/GenBank/DDBJ databases">
        <title>CFH 74404 Thermomicrobiaceae sp.</title>
        <authorList>
            <person name="Ming H."/>
            <person name="Li W.-J."/>
            <person name="Zhao Z."/>
        </authorList>
    </citation>
    <scope>NUCLEOTIDE SEQUENCE</scope>
    <source>
        <strain evidence="8">CFH 74404</strain>
    </source>
</reference>
<name>A0AA42BA21_9BACT</name>
<dbReference type="InterPro" id="IPR050659">
    <property type="entry name" value="Peptidase_M24B"/>
</dbReference>
<dbReference type="AlphaFoldDB" id="A0AA42BA21"/>
<dbReference type="GO" id="GO:0046872">
    <property type="term" value="F:metal ion binding"/>
    <property type="evidence" value="ECO:0007669"/>
    <property type="project" value="UniProtKB-KW"/>
</dbReference>
<comment type="similarity">
    <text evidence="5">Belongs to the peptidase M24B family.</text>
</comment>
<dbReference type="SUPFAM" id="SSF55920">
    <property type="entry name" value="Creatinase/aminopeptidase"/>
    <property type="match status" value="1"/>
</dbReference>
<dbReference type="Proteomes" id="UP001165306">
    <property type="component" value="Unassembled WGS sequence"/>
</dbReference>
<sequence length="366" mass="39740">MSTTERIAALRERLRERALDAAVITHPSNRFWLSGYTGEDIPPNESGGHLVIGLDAAYLVTSRLNAEQARQEAAGFTIYDKERDFAKADAAVIRELGAQRVGFEDQATLYRDYRTLRDELGEDVELVPLDTLVDDLRAVKTPEEIELIARAQALTDQAFMQVVATMRPGQSEREIAWRLEQAMRELGADGPAFPIAVASGPNGALPHYRPTDRRVQAGEPVVIDMGAMLDGYCADLTRTVWIGQAGEQLEHVFSVVLAALDAAEAGMRAGMTGKEVDALARDVIAAAGYGEAFTHSLGHGVGVRVHEAPYLSPRGDRPLEAGHVVTIEPGIYISGWGGVRIEDLAVVEPDGIRILTTVPKRIVVTP</sequence>
<feature type="domain" description="Creatinase N-terminal" evidence="7">
    <location>
        <begin position="6"/>
        <end position="139"/>
    </location>
</feature>
<dbReference type="InterPro" id="IPR036005">
    <property type="entry name" value="Creatinase/aminopeptidase-like"/>
</dbReference>
<evidence type="ECO:0000256" key="3">
    <source>
        <dbReference type="ARBA" id="ARBA00022801"/>
    </source>
</evidence>
<dbReference type="PROSITE" id="PS00491">
    <property type="entry name" value="PROLINE_PEPTIDASE"/>
    <property type="match status" value="1"/>
</dbReference>
<keyword evidence="9" id="KW-1185">Reference proteome</keyword>
<dbReference type="SUPFAM" id="SSF53092">
    <property type="entry name" value="Creatinase/prolidase N-terminal domain"/>
    <property type="match status" value="1"/>
</dbReference>
<feature type="domain" description="Peptidase M24" evidence="6">
    <location>
        <begin position="146"/>
        <end position="348"/>
    </location>
</feature>
<keyword evidence="4" id="KW-0482">Metalloprotease</keyword>
<dbReference type="GO" id="GO:0008237">
    <property type="term" value="F:metallopeptidase activity"/>
    <property type="evidence" value="ECO:0007669"/>
    <property type="project" value="UniProtKB-KW"/>
</dbReference>
<evidence type="ECO:0000256" key="1">
    <source>
        <dbReference type="ARBA" id="ARBA00022670"/>
    </source>
</evidence>
<dbReference type="InterPro" id="IPR001131">
    <property type="entry name" value="Peptidase_M24B_aminopep-P_CS"/>
</dbReference>
<dbReference type="InterPro" id="IPR000994">
    <property type="entry name" value="Pept_M24"/>
</dbReference>
<dbReference type="RefSeq" id="WP_284055768.1">
    <property type="nucleotide sequence ID" value="NZ_JAMSLR010000001.1"/>
</dbReference>
<dbReference type="CDD" id="cd01092">
    <property type="entry name" value="APP-like"/>
    <property type="match status" value="1"/>
</dbReference>
<dbReference type="EMBL" id="JAMSLR010000001">
    <property type="protein sequence ID" value="MCM8747989.1"/>
    <property type="molecule type" value="Genomic_DNA"/>
</dbReference>
<evidence type="ECO:0000259" key="6">
    <source>
        <dbReference type="Pfam" id="PF00557"/>
    </source>
</evidence>